<dbReference type="EMBL" id="FN543094">
    <property type="protein sequence ID" value="CBA34560.1"/>
    <property type="molecule type" value="Genomic_DNA"/>
</dbReference>
<reference evidence="3" key="2">
    <citation type="journal article" date="2011" name="J. Bacteriol.">
        <title>Complete genome sequence of Cronobacter turicensis LMG 23827, a food-borne pathogen causing deaths in neonates.</title>
        <authorList>
            <person name="Stephan R."/>
            <person name="Lehner A."/>
            <person name="Tischler P."/>
            <person name="Rattei T."/>
        </authorList>
    </citation>
    <scope>NUCLEOTIDE SEQUENCE [LARGE SCALE GENOMIC DNA]</scope>
    <source>
        <strain evidence="3">DSM 18703 / CCUG 55852 / LMG 23827 / z3032</strain>
    </source>
</reference>
<dbReference type="Pfam" id="PF17074">
    <property type="entry name" value="Darcynin"/>
    <property type="match status" value="1"/>
</dbReference>
<dbReference type="HOGENOM" id="CLU_3189004_0_0_6"/>
<reference evidence="2 3" key="1">
    <citation type="journal article" date="2010" name="J. Bacteriol.">
        <title>Complete Genome Sequence of Cronobacter turicensis LMG 23827, a foodborne pathogen causing deaths in neonates.</title>
        <authorList>
            <person name="Stephan R."/>
            <person name="Lehner A."/>
            <person name="Tischler P."/>
            <person name="Rattei T."/>
        </authorList>
    </citation>
    <scope>NUCLEOTIDE SEQUENCE [LARGE SCALE GENOMIC DNA]</scope>
    <source>
        <strain evidence="3">DSM 18703 / CCUG 55852 / LMG 23827 / z3032</strain>
        <plasmid evidence="2 3">pCTU1</plasmid>
    </source>
</reference>
<accession>C9Y5B5</accession>
<keyword evidence="2" id="KW-0614">Plasmid</keyword>
<dbReference type="Proteomes" id="UP000002069">
    <property type="component" value="Plasmid pCTU1"/>
</dbReference>
<dbReference type="InterPro" id="IPR031409">
    <property type="entry name" value="Darcynin"/>
</dbReference>
<proteinExistence type="inferred from homology"/>
<name>C9Y5B5_CROTZ</name>
<evidence type="ECO:0000256" key="1">
    <source>
        <dbReference type="ARBA" id="ARBA00006869"/>
    </source>
</evidence>
<organism evidence="2 3">
    <name type="scientific">Cronobacter turicensis (strain DSM 18703 / CCUG 55852 / LMG 23827 / z3032)</name>
    <dbReference type="NCBI Taxonomy" id="693216"/>
    <lineage>
        <taxon>Bacteria</taxon>
        <taxon>Pseudomonadati</taxon>
        <taxon>Pseudomonadota</taxon>
        <taxon>Gammaproteobacteria</taxon>
        <taxon>Enterobacterales</taxon>
        <taxon>Enterobacteriaceae</taxon>
        <taxon>Cronobacter</taxon>
    </lineage>
</organism>
<sequence length="46" mass="5596">MSDIWMWEAESHAVWQAFTEALRDTPFWNDFFEIKEILQVVEAQHL</sequence>
<dbReference type="PATRIC" id="fig|693216.3.peg.4018"/>
<dbReference type="AlphaFoldDB" id="C9Y5B5"/>
<geneLocation type="plasmid" evidence="2 3">
    <name>pCTU1</name>
</geneLocation>
<evidence type="ECO:0000313" key="3">
    <source>
        <dbReference type="Proteomes" id="UP000002069"/>
    </source>
</evidence>
<gene>
    <name evidence="2" type="ordered locus">Ctu_1p00230</name>
</gene>
<evidence type="ECO:0000313" key="2">
    <source>
        <dbReference type="EMBL" id="CBA34560.1"/>
    </source>
</evidence>
<comment type="similarity">
    <text evidence="1">Belongs to the darcynin family.</text>
</comment>
<dbReference type="KEGG" id="ctu:Ctu_1p00230"/>
<keyword evidence="3" id="KW-1185">Reference proteome</keyword>
<protein>
    <submittedName>
        <fullName evidence="2">Uncharacterized protein</fullName>
    </submittedName>
</protein>